<accession>A0A6I1MJZ7</accession>
<organism evidence="1 2">
    <name type="scientific">Clostridium tarantellae</name>
    <dbReference type="NCBI Taxonomy" id="39493"/>
    <lineage>
        <taxon>Bacteria</taxon>
        <taxon>Bacillati</taxon>
        <taxon>Bacillota</taxon>
        <taxon>Clostridia</taxon>
        <taxon>Eubacteriales</taxon>
        <taxon>Clostridiaceae</taxon>
        <taxon>Clostridium</taxon>
    </lineage>
</organism>
<proteinExistence type="predicted"/>
<dbReference type="Proteomes" id="UP000430345">
    <property type="component" value="Unassembled WGS sequence"/>
</dbReference>
<gene>
    <name evidence="1" type="ORF">GBZ86_04625</name>
</gene>
<dbReference type="AlphaFoldDB" id="A0A6I1MJZ7"/>
<dbReference type="EMBL" id="WHJC01000035">
    <property type="protein sequence ID" value="MPQ43043.1"/>
    <property type="molecule type" value="Genomic_DNA"/>
</dbReference>
<name>A0A6I1MJZ7_9CLOT</name>
<protein>
    <submittedName>
        <fullName evidence="1">Uncharacterized protein</fullName>
    </submittedName>
</protein>
<reference evidence="1 2" key="1">
    <citation type="submission" date="2019-10" db="EMBL/GenBank/DDBJ databases">
        <title>The Genome Sequence of Clostridium tarantellae Isolated from Fish Brain.</title>
        <authorList>
            <person name="Bano L."/>
            <person name="Kiel M."/>
            <person name="Sales G."/>
            <person name="Doxey A.C."/>
            <person name="Mansfield M.J."/>
            <person name="Schiavone M."/>
            <person name="Rossetto O."/>
            <person name="Pirazzini M."/>
            <person name="Dobrindt U."/>
            <person name="Montecucco C."/>
        </authorList>
    </citation>
    <scope>NUCLEOTIDE SEQUENCE [LARGE SCALE GENOMIC DNA]</scope>
    <source>
        <strain evidence="1 2">DSM 3997</strain>
    </source>
</reference>
<comment type="caution">
    <text evidence="1">The sequence shown here is derived from an EMBL/GenBank/DDBJ whole genome shotgun (WGS) entry which is preliminary data.</text>
</comment>
<sequence>MKYIEVLNSSLMTISFSVIYLEVGQKVPVKKDTPLFKMGNYKTIAIPDNCISITLKVRQEKSPGKIVDLLTKGIAKADNRCFEVFGWSDKPGFQEIDCKGLVNLSYFYFRNESKNITKGTFIYTIDKQGYVEKSNNIIPGMGMSFIIPNAATNMQITLSVLEKSGKDIWHDVLVDQIAARPIRRCYSITGQWPNVKSGIIPCPTMTVGSSDIVNELLENRNTNEVMINNKSIDDAINNPIELSCKKYCCKKCYCKRCCYR</sequence>
<evidence type="ECO:0000313" key="2">
    <source>
        <dbReference type="Proteomes" id="UP000430345"/>
    </source>
</evidence>
<dbReference type="RefSeq" id="WP_152888202.1">
    <property type="nucleotide sequence ID" value="NZ_WHJC01000035.1"/>
</dbReference>
<keyword evidence="2" id="KW-1185">Reference proteome</keyword>
<evidence type="ECO:0000313" key="1">
    <source>
        <dbReference type="EMBL" id="MPQ43043.1"/>
    </source>
</evidence>